<dbReference type="PROSITE" id="PS00107">
    <property type="entry name" value="PROTEIN_KINASE_ATP"/>
    <property type="match status" value="1"/>
</dbReference>
<keyword evidence="14 18" id="KW-0472">Membrane</keyword>
<dbReference type="InterPro" id="IPR000719">
    <property type="entry name" value="Prot_kinase_dom"/>
</dbReference>
<dbReference type="EC" id="2.7.11.1" evidence="4"/>
<dbReference type="eggNOG" id="ENOG502QSJ4">
    <property type="taxonomic scope" value="Eukaryota"/>
</dbReference>
<dbReference type="InterPro" id="IPR008271">
    <property type="entry name" value="Ser/Thr_kinase_AS"/>
</dbReference>
<dbReference type="FunFam" id="2.60.120.200:FF:000051">
    <property type="entry name" value="L-type lectin-domain containing receptor kinase V.9"/>
    <property type="match status" value="1"/>
</dbReference>
<comment type="subcellular location">
    <subcellularLocation>
        <location evidence="1">Membrane</location>
        <topology evidence="1">Single-pass type I membrane protein</topology>
    </subcellularLocation>
</comment>
<accession>A0A0E0KJJ7</accession>
<proteinExistence type="inferred from homology"/>
<evidence type="ECO:0000256" key="16">
    <source>
        <dbReference type="ARBA" id="ARBA00023180"/>
    </source>
</evidence>
<evidence type="ECO:0000313" key="21">
    <source>
        <dbReference type="EnsemblPlants" id="OPUNC03G32720.1"/>
    </source>
</evidence>
<evidence type="ECO:0000256" key="17">
    <source>
        <dbReference type="PROSITE-ProRule" id="PRU10141"/>
    </source>
</evidence>
<reference evidence="21" key="1">
    <citation type="submission" date="2015-04" db="UniProtKB">
        <authorList>
            <consortium name="EnsemblPlants"/>
        </authorList>
    </citation>
    <scope>IDENTIFICATION</scope>
</reference>
<feature type="domain" description="Protein kinase" evidence="20">
    <location>
        <begin position="351"/>
        <end position="623"/>
    </location>
</feature>
<evidence type="ECO:0000256" key="4">
    <source>
        <dbReference type="ARBA" id="ARBA00012513"/>
    </source>
</evidence>
<evidence type="ECO:0000256" key="1">
    <source>
        <dbReference type="ARBA" id="ARBA00004479"/>
    </source>
</evidence>
<keyword evidence="11" id="KW-0418">Kinase</keyword>
<keyword evidence="12 17" id="KW-0067">ATP-binding</keyword>
<dbReference type="PROSITE" id="PS50011">
    <property type="entry name" value="PROTEIN_KINASE_DOM"/>
    <property type="match status" value="1"/>
</dbReference>
<feature type="binding site" evidence="17">
    <location>
        <position position="381"/>
    </location>
    <ligand>
        <name>ATP</name>
        <dbReference type="ChEBI" id="CHEBI:30616"/>
    </ligand>
</feature>
<dbReference type="PANTHER" id="PTHR27007">
    <property type="match status" value="1"/>
</dbReference>
<dbReference type="HOGENOM" id="CLU_000288_62_3_1"/>
<dbReference type="Pfam" id="PF00139">
    <property type="entry name" value="Lectin_legB"/>
    <property type="match status" value="1"/>
</dbReference>
<dbReference type="FunFam" id="1.10.510.10:FF:000517">
    <property type="entry name" value="Putative receptor kinase Lecrk"/>
    <property type="match status" value="1"/>
</dbReference>
<dbReference type="EnsemblPlants" id="OPUNC03G32720.1">
    <property type="protein sequence ID" value="OPUNC03G32720.1"/>
    <property type="gene ID" value="OPUNC03G32720"/>
</dbReference>
<evidence type="ECO:0000256" key="5">
    <source>
        <dbReference type="ARBA" id="ARBA00022527"/>
    </source>
</evidence>
<protein>
    <recommendedName>
        <fullName evidence="4">non-specific serine/threonine protein kinase</fullName>
        <ecNumber evidence="4">2.7.11.1</ecNumber>
    </recommendedName>
</protein>
<evidence type="ECO:0000256" key="12">
    <source>
        <dbReference type="ARBA" id="ARBA00022840"/>
    </source>
</evidence>
<keyword evidence="9" id="KW-0430">Lectin</keyword>
<dbReference type="InterPro" id="IPR011009">
    <property type="entry name" value="Kinase-like_dom_sf"/>
</dbReference>
<dbReference type="InterPro" id="IPR017441">
    <property type="entry name" value="Protein_kinase_ATP_BS"/>
</dbReference>
<dbReference type="SUPFAM" id="SSF49899">
    <property type="entry name" value="Concanavalin A-like lectins/glucanases"/>
    <property type="match status" value="1"/>
</dbReference>
<dbReference type="GO" id="GO:0016020">
    <property type="term" value="C:membrane"/>
    <property type="evidence" value="ECO:0007669"/>
    <property type="project" value="UniProtKB-SubCell"/>
</dbReference>
<evidence type="ECO:0000256" key="19">
    <source>
        <dbReference type="SAM" id="SignalP"/>
    </source>
</evidence>
<dbReference type="AlphaFoldDB" id="A0A0E0KJJ7"/>
<keyword evidence="6" id="KW-0808">Transferase</keyword>
<dbReference type="FunFam" id="3.30.200.20:FF:000805">
    <property type="entry name" value="L-type lectin-domain containing receptor kinase V.9"/>
    <property type="match status" value="1"/>
</dbReference>
<keyword evidence="7 18" id="KW-0812">Transmembrane</keyword>
<evidence type="ECO:0000256" key="3">
    <source>
        <dbReference type="ARBA" id="ARBA00010217"/>
    </source>
</evidence>
<keyword evidence="16" id="KW-0325">Glycoprotein</keyword>
<dbReference type="Gene3D" id="3.30.200.20">
    <property type="entry name" value="Phosphorylase Kinase, domain 1"/>
    <property type="match status" value="1"/>
</dbReference>
<dbReference type="InterPro" id="IPR013320">
    <property type="entry name" value="ConA-like_dom_sf"/>
</dbReference>
<dbReference type="PROSITE" id="PS00108">
    <property type="entry name" value="PROTEIN_KINASE_ST"/>
    <property type="match status" value="1"/>
</dbReference>
<dbReference type="Pfam" id="PF00069">
    <property type="entry name" value="Pkinase"/>
    <property type="match status" value="1"/>
</dbReference>
<evidence type="ECO:0000256" key="15">
    <source>
        <dbReference type="ARBA" id="ARBA00023170"/>
    </source>
</evidence>
<keyword evidence="5" id="KW-0723">Serine/threonine-protein kinase</keyword>
<evidence type="ECO:0000259" key="20">
    <source>
        <dbReference type="PROSITE" id="PS50011"/>
    </source>
</evidence>
<feature type="signal peptide" evidence="19">
    <location>
        <begin position="1"/>
        <end position="19"/>
    </location>
</feature>
<dbReference type="Gramene" id="OPUNC03G32720.1">
    <property type="protein sequence ID" value="OPUNC03G32720.1"/>
    <property type="gene ID" value="OPUNC03G32720"/>
</dbReference>
<evidence type="ECO:0000256" key="8">
    <source>
        <dbReference type="ARBA" id="ARBA00022729"/>
    </source>
</evidence>
<evidence type="ECO:0000256" key="2">
    <source>
        <dbReference type="ARBA" id="ARBA00008536"/>
    </source>
</evidence>
<evidence type="ECO:0000256" key="9">
    <source>
        <dbReference type="ARBA" id="ARBA00022734"/>
    </source>
</evidence>
<sequence>MHVATFLLLLLLDLSVANGADEFTYNGFAGAGELVLHGAASVTPDGLLRLTGGSGETADVKGHAFYPAPLGFHNGSDGGGVRSFTSTFVFGIMSSFTDLAGHGIAFTVSSTRDFSGAAAAEYLGLFNRTTNGDRASRILAVELDTIYTPEFRDIDDNHVGVDVNGLESVAASTAGYYTPGGSFKNLSLTSRRAMQMWVEYDAGDARLDVTLHQLTKPKPTRPLLSVKLTNLSAAFSDQMYVGFSSSTGSHETSHYLLGWSFSLSGMAQQLDYTKLPSLPPVTATAASSKHMAVKIWLPVSLSLTVVATIVMFLLFRRQRRAIYVELVEDWEVEFGPHRFAYKDLHKATKGFHDDMVLGVGGFGKVYKGVMPGSGMDVAIKKVCHDSKQGMREFIAEIVSLGRLRHRNIVQLLGYCRRKGELLLVYDYMTNGSLDKYLYSKGKPVLNWAHRIHIIKGAASGLLYLHEEWEQVVIHRDIKASNVLLDSNMNGRLGDFGVARLYDHGAEPSTTTIVGTMGYLDPELTRTGQANTSSDVFAFGAFVLEVVCGRRPVQPRAAAGGERLVLVDWVLRAWRSGEITGAVDARLGGGYAADEAETLLKLALLCTHRLPAARPGMRRVVQWLDGGGGGGDVLDLLSPGHMDVAAPAFLCHDDADDDFVALSFPSASTATSPTTRFTN</sequence>
<dbReference type="Gene3D" id="1.10.510.10">
    <property type="entry name" value="Transferase(Phosphotransferase) domain 1"/>
    <property type="match status" value="1"/>
</dbReference>
<comment type="similarity">
    <text evidence="2">In the N-terminal section; belongs to the leguminous lectin family.</text>
</comment>
<dbReference type="GO" id="GO:0030246">
    <property type="term" value="F:carbohydrate binding"/>
    <property type="evidence" value="ECO:0007669"/>
    <property type="project" value="UniProtKB-KW"/>
</dbReference>
<dbReference type="STRING" id="4537.A0A0E0KJJ7"/>
<evidence type="ECO:0000256" key="11">
    <source>
        <dbReference type="ARBA" id="ARBA00022777"/>
    </source>
</evidence>
<evidence type="ECO:0000256" key="13">
    <source>
        <dbReference type="ARBA" id="ARBA00022989"/>
    </source>
</evidence>
<feature type="chain" id="PRO_5002365521" description="non-specific serine/threonine protein kinase" evidence="19">
    <location>
        <begin position="20"/>
        <end position="678"/>
    </location>
</feature>
<organism evidence="21">
    <name type="scientific">Oryza punctata</name>
    <name type="common">Red rice</name>
    <dbReference type="NCBI Taxonomy" id="4537"/>
    <lineage>
        <taxon>Eukaryota</taxon>
        <taxon>Viridiplantae</taxon>
        <taxon>Streptophyta</taxon>
        <taxon>Embryophyta</taxon>
        <taxon>Tracheophyta</taxon>
        <taxon>Spermatophyta</taxon>
        <taxon>Magnoliopsida</taxon>
        <taxon>Liliopsida</taxon>
        <taxon>Poales</taxon>
        <taxon>Poaceae</taxon>
        <taxon>BOP clade</taxon>
        <taxon>Oryzoideae</taxon>
        <taxon>Oryzeae</taxon>
        <taxon>Oryzinae</taxon>
        <taxon>Oryza</taxon>
    </lineage>
</organism>
<dbReference type="InterPro" id="IPR050528">
    <property type="entry name" value="L-type_Lectin-RKs"/>
</dbReference>
<keyword evidence="22" id="KW-1185">Reference proteome</keyword>
<evidence type="ECO:0000256" key="10">
    <source>
        <dbReference type="ARBA" id="ARBA00022741"/>
    </source>
</evidence>
<keyword evidence="15" id="KW-0675">Receptor</keyword>
<dbReference type="GO" id="GO:0005524">
    <property type="term" value="F:ATP binding"/>
    <property type="evidence" value="ECO:0007669"/>
    <property type="project" value="UniProtKB-UniRule"/>
</dbReference>
<evidence type="ECO:0000256" key="14">
    <source>
        <dbReference type="ARBA" id="ARBA00023136"/>
    </source>
</evidence>
<name>A0A0E0KJJ7_ORYPU</name>
<evidence type="ECO:0000256" key="6">
    <source>
        <dbReference type="ARBA" id="ARBA00022679"/>
    </source>
</evidence>
<dbReference type="GO" id="GO:0004674">
    <property type="term" value="F:protein serine/threonine kinase activity"/>
    <property type="evidence" value="ECO:0007669"/>
    <property type="project" value="UniProtKB-KW"/>
</dbReference>
<keyword evidence="13 18" id="KW-1133">Transmembrane helix</keyword>
<dbReference type="OMA" id="NGADEFT"/>
<dbReference type="Proteomes" id="UP000026962">
    <property type="component" value="Chromosome 3"/>
</dbReference>
<comment type="similarity">
    <text evidence="3">In the C-terminal section; belongs to the protein kinase superfamily. Ser/Thr protein kinase family.</text>
</comment>
<evidence type="ECO:0000313" key="22">
    <source>
        <dbReference type="Proteomes" id="UP000026962"/>
    </source>
</evidence>
<feature type="transmembrane region" description="Helical" evidence="18">
    <location>
        <begin position="295"/>
        <end position="315"/>
    </location>
</feature>
<dbReference type="CDD" id="cd14066">
    <property type="entry name" value="STKc_IRAK"/>
    <property type="match status" value="1"/>
</dbReference>
<dbReference type="InterPro" id="IPR001220">
    <property type="entry name" value="Legume_lectin_dom"/>
</dbReference>
<evidence type="ECO:0000256" key="18">
    <source>
        <dbReference type="SAM" id="Phobius"/>
    </source>
</evidence>
<dbReference type="SUPFAM" id="SSF56112">
    <property type="entry name" value="Protein kinase-like (PK-like)"/>
    <property type="match status" value="1"/>
</dbReference>
<dbReference type="CDD" id="cd06899">
    <property type="entry name" value="lectin_legume_LecRK_Arcelin_ConA"/>
    <property type="match status" value="1"/>
</dbReference>
<keyword evidence="8 19" id="KW-0732">Signal</keyword>
<dbReference type="Gene3D" id="2.60.120.200">
    <property type="match status" value="1"/>
</dbReference>
<reference evidence="21" key="2">
    <citation type="submission" date="2018-05" db="EMBL/GenBank/DDBJ databases">
        <title>OpunRS2 (Oryza punctata Reference Sequence Version 2).</title>
        <authorList>
            <person name="Zhang J."/>
            <person name="Kudrna D."/>
            <person name="Lee S."/>
            <person name="Talag J."/>
            <person name="Welchert J."/>
            <person name="Wing R.A."/>
        </authorList>
    </citation>
    <scope>NUCLEOTIDE SEQUENCE [LARGE SCALE GENOMIC DNA]</scope>
</reference>
<dbReference type="SMART" id="SM00220">
    <property type="entry name" value="S_TKc"/>
    <property type="match status" value="1"/>
</dbReference>
<keyword evidence="10 17" id="KW-0547">Nucleotide-binding</keyword>
<evidence type="ECO:0000256" key="7">
    <source>
        <dbReference type="ARBA" id="ARBA00022692"/>
    </source>
</evidence>